<name>A0AAT9G7H6_9RICK</name>
<dbReference type="InterPro" id="IPR005728">
    <property type="entry name" value="RPE1"/>
</dbReference>
<sequence length="152" mass="17258">MVSFNIDLCFKVCPQGAYTDNLKDVVCYLKIVELITIFCQGKCFNVVEHLTESIYKAIFDYLNSFQHLIQSIKIETRKVSPPVPNIHGGISWTHYINFINRPLAEFASAREFVGDTEPQPAAYSNVREEQSTGITHKLPAEVELCKRSNEDA</sequence>
<dbReference type="NCBIfam" id="TIGR01045">
    <property type="entry name" value="RPE1"/>
    <property type="match status" value="1"/>
</dbReference>
<dbReference type="EMBL" id="AP029170">
    <property type="protein sequence ID" value="BFD45787.1"/>
    <property type="molecule type" value="Genomic_DNA"/>
</dbReference>
<evidence type="ECO:0000259" key="1">
    <source>
        <dbReference type="SMART" id="SM00905"/>
    </source>
</evidence>
<organism evidence="2">
    <name type="scientific">Candidatus Tisiphia endosymbiont of Sergentomyia squamirostris</name>
    <dbReference type="NCBI Taxonomy" id="3113639"/>
    <lineage>
        <taxon>Bacteria</taxon>
        <taxon>Pseudomonadati</taxon>
        <taxon>Pseudomonadota</taxon>
        <taxon>Alphaproteobacteria</taxon>
        <taxon>Rickettsiales</taxon>
        <taxon>Rickettsiaceae</taxon>
        <taxon>Rickettsieae</taxon>
        <taxon>Candidatus Tisiphia</taxon>
    </lineage>
</organism>
<dbReference type="InterPro" id="IPR006157">
    <property type="entry name" value="FolB_dom"/>
</dbReference>
<accession>A0AAT9G7H6</accession>
<dbReference type="GO" id="GO:0006760">
    <property type="term" value="P:folic acid-containing compound metabolic process"/>
    <property type="evidence" value="ECO:0007669"/>
    <property type="project" value="InterPro"/>
</dbReference>
<dbReference type="InterPro" id="IPR043133">
    <property type="entry name" value="GTP-CH-I_C/QueF"/>
</dbReference>
<dbReference type="AlphaFoldDB" id="A0AAT9G7H6"/>
<dbReference type="GO" id="GO:0004150">
    <property type="term" value="F:dihydroneopterin aldolase activity"/>
    <property type="evidence" value="ECO:0007669"/>
    <property type="project" value="InterPro"/>
</dbReference>
<dbReference type="SMART" id="SM00905">
    <property type="entry name" value="FolB"/>
    <property type="match status" value="1"/>
</dbReference>
<evidence type="ECO:0000313" key="2">
    <source>
        <dbReference type="EMBL" id="BFD45787.1"/>
    </source>
</evidence>
<protein>
    <recommendedName>
        <fullName evidence="1">Dihydroneopterin aldolase/epimerase domain-containing protein</fullName>
    </recommendedName>
</protein>
<dbReference type="Gene3D" id="3.30.1130.10">
    <property type="match status" value="1"/>
</dbReference>
<reference evidence="2" key="1">
    <citation type="submission" date="2024-01" db="EMBL/GenBank/DDBJ databases">
        <title>Sequencing the genomes of a sandfly, Sergentomyia squamirostris, and its two endosymbionts.</title>
        <authorList>
            <person name="Itokawa K."/>
            <person name="Sanjoba C."/>
        </authorList>
    </citation>
    <scope>NUCLEOTIDE SEQUENCE</scope>
    <source>
        <strain evidence="2">RiSSQ</strain>
    </source>
</reference>
<proteinExistence type="predicted"/>
<feature type="domain" description="Dihydroneopterin aldolase/epimerase" evidence="1">
    <location>
        <begin position="2"/>
        <end position="94"/>
    </location>
</feature>
<dbReference type="Pfam" id="PF02152">
    <property type="entry name" value="FolB"/>
    <property type="match status" value="1"/>
</dbReference>
<gene>
    <name evidence="2" type="ORF">DMENIID0002_04330</name>
</gene>
<dbReference type="SUPFAM" id="SSF55620">
    <property type="entry name" value="Tetrahydrobiopterin biosynthesis enzymes-like"/>
    <property type="match status" value="1"/>
</dbReference>